<keyword evidence="1" id="KW-0880">Kelch repeat</keyword>
<dbReference type="Proteomes" id="UP000243217">
    <property type="component" value="Unassembled WGS sequence"/>
</dbReference>
<dbReference type="InterPro" id="IPR056737">
    <property type="entry name" value="Beta-prop_ATRN-MKLN-like"/>
</dbReference>
<dbReference type="PANTHER" id="PTHR46647">
    <property type="entry name" value="RAB9 EFFECTOR PROTEIN WITH KELCH MOTIFS"/>
    <property type="match status" value="1"/>
</dbReference>
<dbReference type="SUPFAM" id="SSF50965">
    <property type="entry name" value="Galactose oxidase, central domain"/>
    <property type="match status" value="2"/>
</dbReference>
<dbReference type="EMBL" id="JNBS01001242">
    <property type="protein sequence ID" value="OQS02125.1"/>
    <property type="molecule type" value="Genomic_DNA"/>
</dbReference>
<dbReference type="InterPro" id="IPR015915">
    <property type="entry name" value="Kelch-typ_b-propeller"/>
</dbReference>
<dbReference type="Pfam" id="PF24981">
    <property type="entry name" value="Beta-prop_ATRN-LZTR1"/>
    <property type="match status" value="1"/>
</dbReference>
<evidence type="ECO:0000256" key="2">
    <source>
        <dbReference type="ARBA" id="ARBA00022737"/>
    </source>
</evidence>
<dbReference type="OrthoDB" id="10251809at2759"/>
<dbReference type="Gene3D" id="2.120.10.80">
    <property type="entry name" value="Kelch-type beta propeller"/>
    <property type="match status" value="2"/>
</dbReference>
<evidence type="ECO:0000313" key="5">
    <source>
        <dbReference type="Proteomes" id="UP000243217"/>
    </source>
</evidence>
<protein>
    <recommendedName>
        <fullName evidence="3">Attractin/MKLN-like beta-propeller domain-containing protein</fullName>
    </recommendedName>
</protein>
<accession>A0A1V9ZVT6</accession>
<proteinExistence type="predicted"/>
<keyword evidence="5" id="KW-1185">Reference proteome</keyword>
<comment type="caution">
    <text evidence="4">The sequence shown here is derived from an EMBL/GenBank/DDBJ whole genome shotgun (WGS) entry which is preliminary data.</text>
</comment>
<dbReference type="AlphaFoldDB" id="A0A1V9ZVT6"/>
<dbReference type="PANTHER" id="PTHR46647:SF1">
    <property type="entry name" value="RAB9 EFFECTOR PROTEIN WITH KELCH MOTIFS"/>
    <property type="match status" value="1"/>
</dbReference>
<dbReference type="InterPro" id="IPR006652">
    <property type="entry name" value="Kelch_1"/>
</dbReference>
<feature type="domain" description="Attractin/MKLN-like beta-propeller" evidence="3">
    <location>
        <begin position="81"/>
        <end position="337"/>
    </location>
</feature>
<dbReference type="InterPro" id="IPR011043">
    <property type="entry name" value="Gal_Oxase/kelch_b-propeller"/>
</dbReference>
<evidence type="ECO:0000313" key="4">
    <source>
        <dbReference type="EMBL" id="OQS02125.1"/>
    </source>
</evidence>
<dbReference type="STRING" id="74557.A0A1V9ZVT6"/>
<reference evidence="4 5" key="1">
    <citation type="journal article" date="2014" name="Genome Biol. Evol.">
        <title>The secreted proteins of Achlya hypogyna and Thraustotheca clavata identify the ancestral oomycete secretome and reveal gene acquisitions by horizontal gene transfer.</title>
        <authorList>
            <person name="Misner I."/>
            <person name="Blouin N."/>
            <person name="Leonard G."/>
            <person name="Richards T.A."/>
            <person name="Lane C.E."/>
        </authorList>
    </citation>
    <scope>NUCLEOTIDE SEQUENCE [LARGE SCALE GENOMIC DNA]</scope>
    <source>
        <strain evidence="4 5">ATCC 34112</strain>
    </source>
</reference>
<dbReference type="SMART" id="SM00612">
    <property type="entry name" value="Kelch"/>
    <property type="match status" value="5"/>
</dbReference>
<organism evidence="4 5">
    <name type="scientific">Thraustotheca clavata</name>
    <dbReference type="NCBI Taxonomy" id="74557"/>
    <lineage>
        <taxon>Eukaryota</taxon>
        <taxon>Sar</taxon>
        <taxon>Stramenopiles</taxon>
        <taxon>Oomycota</taxon>
        <taxon>Saprolegniomycetes</taxon>
        <taxon>Saprolegniales</taxon>
        <taxon>Achlyaceae</taxon>
        <taxon>Thraustotheca</taxon>
    </lineage>
</organism>
<dbReference type="InterPro" id="IPR052124">
    <property type="entry name" value="Rab9_kelch_effector"/>
</dbReference>
<keyword evidence="2" id="KW-0677">Repeat</keyword>
<gene>
    <name evidence="4" type="ORF">THRCLA_05483</name>
</gene>
<name>A0A1V9ZVT6_9STRA</name>
<evidence type="ECO:0000259" key="3">
    <source>
        <dbReference type="Pfam" id="PF24981"/>
    </source>
</evidence>
<sequence>MFDENGKFVCSMELPKCTRSILYPDTSRSNSMQFEPEPEYIDERRWERIETLGEGYSPRTGHTVVAYGSTLYVFGGTDRRRRQQDLFQFDIESCMWSQVDANGTLPPRRSGALGVVHENNMYIFGGYDGRDGNYFNDLFFFNFETRRWNEMPNQSIVRPESRTDHIMVLHESHIYIFGGYNGSSRFNNMYRYELENKLWRKMNAQGQIPSGRFGHSGAVHDASKRLIIFGGWDGRDTLDDLYQYEFTTNTWSIMRTTGRSPPHRYRHTAVIYGDSMFVFGGVDKAHSRFNDLQRLDLLTNTWSEVQSSGYIPSSRTFHRAVVVSNRMYLLGGYDGTDRLHDLYSIHVGPLSPPSLLNICANYARNNFDRILEHQSFCGVPHDVLGQVIFRRDNSNELRGKCTLCRDGRCSLYKVSRVTQHDNAPQGRHSRSRPNCNASNNLKYDGLHPCVCGHGNGYHELIDERKLFGERLTLRNGHQKRKVPILYNLYKRIFDGPMPESMNETTSA</sequence>
<evidence type="ECO:0000256" key="1">
    <source>
        <dbReference type="ARBA" id="ARBA00022441"/>
    </source>
</evidence>